<sequence>MRLELEAKSFGPRQVLGATERSRSRRGKRLAILGPSGIGKSTLLRILAGLDAGYRGQLDSANRLAVVFQEPVLLPWRDAIANIAIPTGRDAATARDWLAQVGLAGHETKFPRQLSLGQQRRLALARAFAAGPDILLMDEPFASLDAGTAARMLALTDALLDRSGAGLVLVTHDPAEAAALKAHALHLTGDPARLQKDDPRPGPRYPRHGPSPAPRPAHGQSGTPDLRRSRSRPPW</sequence>
<dbReference type="PANTHER" id="PTHR42788:SF19">
    <property type="entry name" value="ALIPHATIC SULFONATES IMPORT ATP-BINDING PROTEIN SSUB 2"/>
    <property type="match status" value="1"/>
</dbReference>
<dbReference type="InterPro" id="IPR017871">
    <property type="entry name" value="ABC_transporter-like_CS"/>
</dbReference>
<evidence type="ECO:0000259" key="6">
    <source>
        <dbReference type="PROSITE" id="PS50893"/>
    </source>
</evidence>
<evidence type="ECO:0000313" key="7">
    <source>
        <dbReference type="EMBL" id="CAA11381.1"/>
    </source>
</evidence>
<reference evidence="7" key="1">
    <citation type="journal article" date="2001" name="J. Bacteriol.">
        <title>Two-component system that regulates methanol and formaldehyde oxidation in Paracoccus denitrificans.</title>
        <authorList>
            <person name="Harms N."/>
            <person name="Reijnders W.N."/>
            <person name="Koning S."/>
            <person name="van Spanning R.J."/>
        </authorList>
    </citation>
    <scope>NUCLEOTIDE SEQUENCE</scope>
    <source>
        <strain evidence="7">Pd1222</strain>
    </source>
</reference>
<dbReference type="SMART" id="SM00382">
    <property type="entry name" value="AAA"/>
    <property type="match status" value="1"/>
</dbReference>
<accession>O54017</accession>
<organism evidence="7">
    <name type="scientific">Paracoccus denitrificans</name>
    <dbReference type="NCBI Taxonomy" id="266"/>
    <lineage>
        <taxon>Bacteria</taxon>
        <taxon>Pseudomonadati</taxon>
        <taxon>Pseudomonadota</taxon>
        <taxon>Alphaproteobacteria</taxon>
        <taxon>Rhodobacterales</taxon>
        <taxon>Paracoccaceae</taxon>
        <taxon>Paracoccus</taxon>
    </lineage>
</organism>
<dbReference type="Pfam" id="PF00005">
    <property type="entry name" value="ABC_tran"/>
    <property type="match status" value="1"/>
</dbReference>
<dbReference type="InterPro" id="IPR050166">
    <property type="entry name" value="ABC_transporter_ATP-bind"/>
</dbReference>
<dbReference type="EMBL" id="AJ223460">
    <property type="protein sequence ID" value="CAA11381.1"/>
    <property type="molecule type" value="Genomic_DNA"/>
</dbReference>
<dbReference type="Gene3D" id="3.40.50.300">
    <property type="entry name" value="P-loop containing nucleotide triphosphate hydrolases"/>
    <property type="match status" value="1"/>
</dbReference>
<dbReference type="PROSITE" id="PS50893">
    <property type="entry name" value="ABC_TRANSPORTER_2"/>
    <property type="match status" value="1"/>
</dbReference>
<keyword evidence="4" id="KW-0067">ATP-binding</keyword>
<dbReference type="GO" id="GO:0005524">
    <property type="term" value="F:ATP binding"/>
    <property type="evidence" value="ECO:0007669"/>
    <property type="project" value="UniProtKB-KW"/>
</dbReference>
<keyword evidence="3" id="KW-0547">Nucleotide-binding</keyword>
<dbReference type="AlphaFoldDB" id="O54017"/>
<proteinExistence type="inferred from homology"/>
<feature type="domain" description="ABC transporter" evidence="6">
    <location>
        <begin position="1"/>
        <end position="214"/>
    </location>
</feature>
<protein>
    <submittedName>
        <fullName evidence="7">AbcC protein</fullName>
    </submittedName>
</protein>
<dbReference type="PROSITE" id="PS00211">
    <property type="entry name" value="ABC_TRANSPORTER_1"/>
    <property type="match status" value="1"/>
</dbReference>
<name>O54017_PARDE</name>
<comment type="similarity">
    <text evidence="1">Belongs to the ABC transporter superfamily.</text>
</comment>
<gene>
    <name evidence="7" type="primary">abcC</name>
</gene>
<dbReference type="PANTHER" id="PTHR42788">
    <property type="entry name" value="TAURINE IMPORT ATP-BINDING PROTEIN-RELATED"/>
    <property type="match status" value="1"/>
</dbReference>
<evidence type="ECO:0000256" key="5">
    <source>
        <dbReference type="SAM" id="MobiDB-lite"/>
    </source>
</evidence>
<feature type="region of interest" description="Disordered" evidence="5">
    <location>
        <begin position="187"/>
        <end position="235"/>
    </location>
</feature>
<dbReference type="GO" id="GO:0016887">
    <property type="term" value="F:ATP hydrolysis activity"/>
    <property type="evidence" value="ECO:0007669"/>
    <property type="project" value="InterPro"/>
</dbReference>
<keyword evidence="2" id="KW-0813">Transport</keyword>
<dbReference type="InterPro" id="IPR003593">
    <property type="entry name" value="AAA+_ATPase"/>
</dbReference>
<dbReference type="InterPro" id="IPR027417">
    <property type="entry name" value="P-loop_NTPase"/>
</dbReference>
<evidence type="ECO:0000256" key="4">
    <source>
        <dbReference type="ARBA" id="ARBA00022840"/>
    </source>
</evidence>
<evidence type="ECO:0000256" key="1">
    <source>
        <dbReference type="ARBA" id="ARBA00005417"/>
    </source>
</evidence>
<dbReference type="InterPro" id="IPR003439">
    <property type="entry name" value="ABC_transporter-like_ATP-bd"/>
</dbReference>
<evidence type="ECO:0000256" key="3">
    <source>
        <dbReference type="ARBA" id="ARBA00022741"/>
    </source>
</evidence>
<dbReference type="SUPFAM" id="SSF52540">
    <property type="entry name" value="P-loop containing nucleoside triphosphate hydrolases"/>
    <property type="match status" value="1"/>
</dbReference>
<evidence type="ECO:0000256" key="2">
    <source>
        <dbReference type="ARBA" id="ARBA00022448"/>
    </source>
</evidence>